<dbReference type="OrthoDB" id="10373217at2759"/>
<feature type="compositionally biased region" description="Low complexity" evidence="1">
    <location>
        <begin position="462"/>
        <end position="482"/>
    </location>
</feature>
<dbReference type="EMBL" id="CAJPWZ010000503">
    <property type="protein sequence ID" value="CAG2195037.1"/>
    <property type="molecule type" value="Genomic_DNA"/>
</dbReference>
<protein>
    <recommendedName>
        <fullName evidence="4">DZIP3-like HEPN domain-containing protein</fullName>
    </recommendedName>
</protein>
<feature type="region of interest" description="Disordered" evidence="1">
    <location>
        <begin position="455"/>
        <end position="516"/>
    </location>
</feature>
<accession>A0A8S3QHP1</accession>
<evidence type="ECO:0000313" key="2">
    <source>
        <dbReference type="EMBL" id="CAG2195037.1"/>
    </source>
</evidence>
<sequence length="691" mass="78726">MSATSAERQAVLGSFVLRLFPQVMQCIIKEYITSRGLTEKYKQKDIRAALTASEIALMDKLPDMVDFTIELCYKILRYEHLLPEPKCKWGNVPSDEDVGIADDIQRILNRTNEIIRMMFDDISEDYYKEVCATTHDVLKRVDKFLNTNNCAELYHTICQSKLNHTDIVSKLRGVKQVNECPLSIYLLTHNIHEVDEKKERYSRISLVVIESFPNMLRNVIQLVKPAREMYNMCTPIMDNFTSDQQTKLQELQSSNSYDSLDISLIYRLLKQFSLINSPTNNWGGVPGKMIQNEIRKKPIKFFWGDSFQRSLVNLRSLLQHEKLEGREKIRIQIIFENQSDGEKNTNTLNAIKDQINEGLSGIEFISATQGMEKISELITLSTTERIDIILSHTEEFTTWTTTIESANTIHLDFNIEARLLKTDDQLREQLSKISETISKHGNGMTTHSDISAKLLPINLGSPQPGQPTAAPGATGYSSYSSYGEPQAPEADHYGQPQPVSQPPHDSAPENKVTNEVSSTHAQVAVFSATLRKHINIKSKENKSQDFKDCIKIGNLLLFTEQDKHQLIIYNADGTLERTFHLDYKPWYLTEINRNTVAVSCPSAKTVLIINIDTGSVNDKIRTKDFCFGISYNDYLYVMVDLVTKKSLLCVMDLAGKVIRTLELHVVHSCHITVHKDMLICIDKNELIRCFL</sequence>
<organism evidence="2 3">
    <name type="scientific">Mytilus edulis</name>
    <name type="common">Blue mussel</name>
    <dbReference type="NCBI Taxonomy" id="6550"/>
    <lineage>
        <taxon>Eukaryota</taxon>
        <taxon>Metazoa</taxon>
        <taxon>Spiralia</taxon>
        <taxon>Lophotrochozoa</taxon>
        <taxon>Mollusca</taxon>
        <taxon>Bivalvia</taxon>
        <taxon>Autobranchia</taxon>
        <taxon>Pteriomorphia</taxon>
        <taxon>Mytilida</taxon>
        <taxon>Mytiloidea</taxon>
        <taxon>Mytilidae</taxon>
        <taxon>Mytilinae</taxon>
        <taxon>Mytilus</taxon>
    </lineage>
</organism>
<keyword evidence="3" id="KW-1185">Reference proteome</keyword>
<dbReference type="AlphaFoldDB" id="A0A8S3QHP1"/>
<comment type="caution">
    <text evidence="2">The sequence shown here is derived from an EMBL/GenBank/DDBJ whole genome shotgun (WGS) entry which is preliminary data.</text>
</comment>
<dbReference type="Proteomes" id="UP000683360">
    <property type="component" value="Unassembled WGS sequence"/>
</dbReference>
<evidence type="ECO:0000313" key="3">
    <source>
        <dbReference type="Proteomes" id="UP000683360"/>
    </source>
</evidence>
<gene>
    <name evidence="2" type="ORF">MEDL_10047</name>
</gene>
<evidence type="ECO:0008006" key="4">
    <source>
        <dbReference type="Google" id="ProtNLM"/>
    </source>
</evidence>
<reference evidence="2" key="1">
    <citation type="submission" date="2021-03" db="EMBL/GenBank/DDBJ databases">
        <authorList>
            <person name="Bekaert M."/>
        </authorList>
    </citation>
    <scope>NUCLEOTIDE SEQUENCE</scope>
</reference>
<evidence type="ECO:0000256" key="1">
    <source>
        <dbReference type="SAM" id="MobiDB-lite"/>
    </source>
</evidence>
<dbReference type="SUPFAM" id="SSF63829">
    <property type="entry name" value="Calcium-dependent phosphotriesterase"/>
    <property type="match status" value="1"/>
</dbReference>
<name>A0A8S3QHP1_MYTED</name>
<proteinExistence type="predicted"/>